<keyword evidence="6" id="KW-1185">Reference proteome</keyword>
<evidence type="ECO:0000256" key="2">
    <source>
        <dbReference type="ARBA" id="ARBA00023125"/>
    </source>
</evidence>
<dbReference type="SUPFAM" id="SSF46689">
    <property type="entry name" value="Homeodomain-like"/>
    <property type="match status" value="1"/>
</dbReference>
<dbReference type="Proteomes" id="UP000662074">
    <property type="component" value="Unassembled WGS sequence"/>
</dbReference>
<feature type="domain" description="HTH araC/xylS-type" evidence="4">
    <location>
        <begin position="185"/>
        <end position="295"/>
    </location>
</feature>
<dbReference type="Pfam" id="PF12833">
    <property type="entry name" value="HTH_18"/>
    <property type="match status" value="1"/>
</dbReference>
<accession>A0A917JBP7</accession>
<organism evidence="5 6">
    <name type="scientific">Mucilaginibacter galii</name>
    <dbReference type="NCBI Taxonomy" id="2005073"/>
    <lineage>
        <taxon>Bacteria</taxon>
        <taxon>Pseudomonadati</taxon>
        <taxon>Bacteroidota</taxon>
        <taxon>Sphingobacteriia</taxon>
        <taxon>Sphingobacteriales</taxon>
        <taxon>Sphingobacteriaceae</taxon>
        <taxon>Mucilaginibacter</taxon>
    </lineage>
</organism>
<dbReference type="AlphaFoldDB" id="A0A917JBP7"/>
<dbReference type="SUPFAM" id="SSF51215">
    <property type="entry name" value="Regulatory protein AraC"/>
    <property type="match status" value="1"/>
</dbReference>
<evidence type="ECO:0000313" key="6">
    <source>
        <dbReference type="Proteomes" id="UP000662074"/>
    </source>
</evidence>
<sequence>MSTKETLHQFYSQHVETVPQGQFNVFRIEDFGCARTYLPPNRRDFYKVSFVTQTEGILSYSDKSIHIKGPCLTFTNPMIPYSWQPLNDTPLGYFCVFTEDFIDSSLRNGSLAQSPLFKLGNNHLFIPQEDKIPFITGIYENMLAEMQSSYVNKHELVKSYLQILMHEALKMQQPDHYYQAGNASQRISALFIELLERQFPIDSPSQIIRLKNANEYATQLAVHTNHLNRALKETTGKTTSEWIAEKVIQEAKALLLHSSWDIAQIGYCLGFEHSSNFNIFFKKETGHTPNQFRKEAVSIS</sequence>
<comment type="caution">
    <text evidence="5">The sequence shown here is derived from an EMBL/GenBank/DDBJ whole genome shotgun (WGS) entry which is preliminary data.</text>
</comment>
<reference evidence="5" key="2">
    <citation type="submission" date="2020-09" db="EMBL/GenBank/DDBJ databases">
        <authorList>
            <person name="Sun Q."/>
            <person name="Sedlacek I."/>
        </authorList>
    </citation>
    <scope>NUCLEOTIDE SEQUENCE</scope>
    <source>
        <strain evidence="5">CCM 8711</strain>
    </source>
</reference>
<name>A0A917JBP7_9SPHI</name>
<dbReference type="InterPro" id="IPR037923">
    <property type="entry name" value="HTH-like"/>
</dbReference>
<dbReference type="GO" id="GO:0003700">
    <property type="term" value="F:DNA-binding transcription factor activity"/>
    <property type="evidence" value="ECO:0007669"/>
    <property type="project" value="InterPro"/>
</dbReference>
<dbReference type="GO" id="GO:0043565">
    <property type="term" value="F:sequence-specific DNA binding"/>
    <property type="evidence" value="ECO:0007669"/>
    <property type="project" value="InterPro"/>
</dbReference>
<dbReference type="PROSITE" id="PS01124">
    <property type="entry name" value="HTH_ARAC_FAMILY_2"/>
    <property type="match status" value="1"/>
</dbReference>
<reference evidence="5" key="1">
    <citation type="journal article" date="2014" name="Int. J. Syst. Evol. Microbiol.">
        <title>Complete genome sequence of Corynebacterium casei LMG S-19264T (=DSM 44701T), isolated from a smear-ripened cheese.</title>
        <authorList>
            <consortium name="US DOE Joint Genome Institute (JGI-PGF)"/>
            <person name="Walter F."/>
            <person name="Albersmeier A."/>
            <person name="Kalinowski J."/>
            <person name="Ruckert C."/>
        </authorList>
    </citation>
    <scope>NUCLEOTIDE SEQUENCE</scope>
    <source>
        <strain evidence="5">CCM 8711</strain>
    </source>
</reference>
<keyword evidence="3" id="KW-0804">Transcription</keyword>
<dbReference type="PANTHER" id="PTHR43280">
    <property type="entry name" value="ARAC-FAMILY TRANSCRIPTIONAL REGULATOR"/>
    <property type="match status" value="1"/>
</dbReference>
<dbReference type="SMART" id="SM00342">
    <property type="entry name" value="HTH_ARAC"/>
    <property type="match status" value="1"/>
</dbReference>
<evidence type="ECO:0000313" key="5">
    <source>
        <dbReference type="EMBL" id="GGI51525.1"/>
    </source>
</evidence>
<evidence type="ECO:0000259" key="4">
    <source>
        <dbReference type="PROSITE" id="PS01124"/>
    </source>
</evidence>
<dbReference type="InterPro" id="IPR009057">
    <property type="entry name" value="Homeodomain-like_sf"/>
</dbReference>
<keyword evidence="2" id="KW-0238">DNA-binding</keyword>
<dbReference type="Gene3D" id="1.10.10.60">
    <property type="entry name" value="Homeodomain-like"/>
    <property type="match status" value="1"/>
</dbReference>
<proteinExistence type="predicted"/>
<dbReference type="RefSeq" id="WP_188417631.1">
    <property type="nucleotide sequence ID" value="NZ_BMDO01000007.1"/>
</dbReference>
<protein>
    <submittedName>
        <fullName evidence="5">AraC family transcriptional regulator</fullName>
    </submittedName>
</protein>
<evidence type="ECO:0000256" key="1">
    <source>
        <dbReference type="ARBA" id="ARBA00023015"/>
    </source>
</evidence>
<evidence type="ECO:0000256" key="3">
    <source>
        <dbReference type="ARBA" id="ARBA00023163"/>
    </source>
</evidence>
<dbReference type="InterPro" id="IPR018060">
    <property type="entry name" value="HTH_AraC"/>
</dbReference>
<dbReference type="PANTHER" id="PTHR43280:SF32">
    <property type="entry name" value="TRANSCRIPTIONAL REGULATORY PROTEIN"/>
    <property type="match status" value="1"/>
</dbReference>
<gene>
    <name evidence="5" type="ORF">GCM10011425_27370</name>
</gene>
<dbReference type="EMBL" id="BMDO01000007">
    <property type="protein sequence ID" value="GGI51525.1"/>
    <property type="molecule type" value="Genomic_DNA"/>
</dbReference>
<keyword evidence="1" id="KW-0805">Transcription regulation</keyword>